<protein>
    <recommendedName>
        <fullName evidence="8">Glycine-rich protein</fullName>
    </recommendedName>
</protein>
<evidence type="ECO:0000313" key="6">
    <source>
        <dbReference type="EMBL" id="RZC80343.1"/>
    </source>
</evidence>
<evidence type="ECO:0000256" key="2">
    <source>
        <dbReference type="ARBA" id="ARBA00008332"/>
    </source>
</evidence>
<dbReference type="OMA" id="HNGFNHT"/>
<evidence type="ECO:0000313" key="7">
    <source>
        <dbReference type="Proteomes" id="UP000316621"/>
    </source>
</evidence>
<dbReference type="Gramene" id="RZC80343">
    <property type="protein sequence ID" value="RZC80343"/>
    <property type="gene ID" value="C5167_042920"/>
</dbReference>
<dbReference type="AlphaFoldDB" id="A0A4Y7L463"/>
<evidence type="ECO:0000256" key="5">
    <source>
        <dbReference type="SAM" id="MobiDB-lite"/>
    </source>
</evidence>
<dbReference type="PANTHER" id="PTHR13105">
    <property type="entry name" value="MYELOID LEUKEMIA FACTOR"/>
    <property type="match status" value="1"/>
</dbReference>
<evidence type="ECO:0008006" key="8">
    <source>
        <dbReference type="Google" id="ProtNLM"/>
    </source>
</evidence>
<feature type="compositionally biased region" description="Basic and acidic residues" evidence="5">
    <location>
        <begin position="147"/>
        <end position="158"/>
    </location>
</feature>
<proteinExistence type="inferred from homology"/>
<evidence type="ECO:0000256" key="1">
    <source>
        <dbReference type="ARBA" id="ARBA00004496"/>
    </source>
</evidence>
<dbReference type="Proteomes" id="UP000316621">
    <property type="component" value="Chromosome 10"/>
</dbReference>
<gene>
    <name evidence="6" type="ORF">C5167_042920</name>
</gene>
<dbReference type="GO" id="GO:0005737">
    <property type="term" value="C:cytoplasm"/>
    <property type="evidence" value="ECO:0007669"/>
    <property type="project" value="UniProtKB-SubCell"/>
</dbReference>
<name>A0A4Y7L463_PAPSO</name>
<dbReference type="Pfam" id="PF10248">
    <property type="entry name" value="Mlf1IP"/>
    <property type="match status" value="1"/>
</dbReference>
<organism evidence="6 7">
    <name type="scientific">Papaver somniferum</name>
    <name type="common">Opium poppy</name>
    <dbReference type="NCBI Taxonomy" id="3469"/>
    <lineage>
        <taxon>Eukaryota</taxon>
        <taxon>Viridiplantae</taxon>
        <taxon>Streptophyta</taxon>
        <taxon>Embryophyta</taxon>
        <taxon>Tracheophyta</taxon>
        <taxon>Spermatophyta</taxon>
        <taxon>Magnoliopsida</taxon>
        <taxon>Ranunculales</taxon>
        <taxon>Papaveraceae</taxon>
        <taxon>Papaveroideae</taxon>
        <taxon>Papaver</taxon>
    </lineage>
</organism>
<feature type="region of interest" description="Disordered" evidence="5">
    <location>
        <begin position="324"/>
        <end position="354"/>
    </location>
</feature>
<feature type="compositionally biased region" description="Basic residues" evidence="5">
    <location>
        <begin position="159"/>
        <end position="169"/>
    </location>
</feature>
<keyword evidence="3" id="KW-0963">Cytoplasm</keyword>
<accession>A0A4Y7L463</accession>
<dbReference type="InterPro" id="IPR019376">
    <property type="entry name" value="Myeloid_leukemia_factor"/>
</dbReference>
<comment type="similarity">
    <text evidence="2">Belongs to the MLF family.</text>
</comment>
<evidence type="ECO:0000256" key="4">
    <source>
        <dbReference type="ARBA" id="ARBA00022553"/>
    </source>
</evidence>
<sequence length="424" mass="45410">MDRGRGGRGGGRDDFFGGGFGGCFGGDPFAGIGGFGGDPFAGMGGFGGHQSLMASFFGGRDPFDSPFFNRPFGGGGGNSMFGPSMFGQSMFGESMIGPSMFGANGGGAPRDAPASGFIQNVLVQENKQGGGLVIQEINSDDEEEEAKQEVDEQKDNPRKHSRSSKKHMLKTQMMQLKVQISAYTCCIHLELNGHNRVDSTQPQTKSFSYQSSTVTYGGVNGAYYTSSTSRKMVGDGVVVEESKEADTTTGKAYHRLSRGIHDKGHSVTRKLNPDGKVDTTQTLHNLEEDELPVFEKAWNGTARKHLPGWGEEGFSMQADNGERLSNRGQAASSQGWALPSTKQPQRSNPEDSGTRVGLLVVSTPACLKGLGFSRCRVPNWVGREGRLAYCSAEDHSGRVSVGGELRLMLHGHSKKDVITVSDTQ</sequence>
<feature type="region of interest" description="Disordered" evidence="5">
    <location>
        <begin position="138"/>
        <end position="169"/>
    </location>
</feature>
<reference evidence="6 7" key="1">
    <citation type="journal article" date="2018" name="Science">
        <title>The opium poppy genome and morphinan production.</title>
        <authorList>
            <person name="Guo L."/>
            <person name="Winzer T."/>
            <person name="Yang X."/>
            <person name="Li Y."/>
            <person name="Ning Z."/>
            <person name="He Z."/>
            <person name="Teodor R."/>
            <person name="Lu Y."/>
            <person name="Bowser T.A."/>
            <person name="Graham I.A."/>
            <person name="Ye K."/>
        </authorList>
    </citation>
    <scope>NUCLEOTIDE SEQUENCE [LARGE SCALE GENOMIC DNA]</scope>
    <source>
        <strain evidence="7">cv. HN1</strain>
        <tissue evidence="6">Leaves</tissue>
    </source>
</reference>
<comment type="subcellular location">
    <subcellularLocation>
        <location evidence="1">Cytoplasm</location>
    </subcellularLocation>
</comment>
<keyword evidence="7" id="KW-1185">Reference proteome</keyword>
<feature type="compositionally biased region" description="Polar residues" evidence="5">
    <location>
        <begin position="326"/>
        <end position="347"/>
    </location>
</feature>
<evidence type="ECO:0000256" key="3">
    <source>
        <dbReference type="ARBA" id="ARBA00022490"/>
    </source>
</evidence>
<dbReference type="EMBL" id="CM010724">
    <property type="protein sequence ID" value="RZC80343.1"/>
    <property type="molecule type" value="Genomic_DNA"/>
</dbReference>
<keyword evidence="4" id="KW-0597">Phosphoprotein</keyword>